<evidence type="ECO:0000256" key="1">
    <source>
        <dbReference type="ARBA" id="ARBA00004167"/>
    </source>
</evidence>
<dbReference type="Pfam" id="PF13947">
    <property type="entry name" value="GUB_WAK_bind"/>
    <property type="match status" value="1"/>
</dbReference>
<comment type="caution">
    <text evidence="6">The sequence shown here is derived from an EMBL/GenBank/DDBJ whole genome shotgun (WGS) entry which is preliminary data.</text>
</comment>
<keyword evidence="7" id="KW-1185">Reference proteome</keyword>
<gene>
    <name evidence="6" type="ORF">AAHA92_13796</name>
</gene>
<feature type="transmembrane region" description="Helical" evidence="3">
    <location>
        <begin position="190"/>
        <end position="209"/>
    </location>
</feature>
<feature type="transmembrane region" description="Helical" evidence="3">
    <location>
        <begin position="137"/>
        <end position="170"/>
    </location>
</feature>
<dbReference type="PANTHER" id="PTHR33138">
    <property type="entry name" value="OS01G0690200 PROTEIN"/>
    <property type="match status" value="1"/>
</dbReference>
<keyword evidence="3" id="KW-0812">Transmembrane</keyword>
<proteinExistence type="predicted"/>
<dbReference type="EMBL" id="JBEAFC010000006">
    <property type="protein sequence ID" value="KAL1553075.1"/>
    <property type="molecule type" value="Genomic_DNA"/>
</dbReference>
<evidence type="ECO:0000256" key="3">
    <source>
        <dbReference type="SAM" id="Phobius"/>
    </source>
</evidence>
<comment type="subcellular location">
    <subcellularLocation>
        <location evidence="1">Membrane</location>
        <topology evidence="1">Single-pass membrane protein</topology>
    </subcellularLocation>
</comment>
<protein>
    <submittedName>
        <fullName evidence="6">Rust resistance kinase Lr10-like</fullName>
    </submittedName>
</protein>
<dbReference type="InterPro" id="IPR025287">
    <property type="entry name" value="WAK_GUB"/>
</dbReference>
<dbReference type="AlphaFoldDB" id="A0ABD1H9H0"/>
<accession>A0ABD1H9H0</accession>
<evidence type="ECO:0000256" key="4">
    <source>
        <dbReference type="SAM" id="SignalP"/>
    </source>
</evidence>
<name>A0ABD1H9H0_SALDI</name>
<evidence type="ECO:0000256" key="2">
    <source>
        <dbReference type="ARBA" id="ARBA00022729"/>
    </source>
</evidence>
<sequence>MITTHQDRIFLTTSSLLMILSLHNLFESCDAKCAPSSCGIIHNISYPFRLKGDSNKCGDPRFEFSCENNVTSISLNSHKYYVKAINYSGYRDVPTIRVVDASINKDDIYMLISRNPRVPLVYCGTSKILLIRRDYLLILVVILGMLCAAVSPHVFTICGFAAVTLLLFHIRYMFQDIIETFADTVQLNPLLAIVVVIIDLSVLLPKIFIFRHKENDERFSRKTR</sequence>
<feature type="domain" description="Wall-associated receptor kinase galacturonan-binding" evidence="5">
    <location>
        <begin position="33"/>
        <end position="99"/>
    </location>
</feature>
<evidence type="ECO:0000313" key="7">
    <source>
        <dbReference type="Proteomes" id="UP001567538"/>
    </source>
</evidence>
<keyword evidence="2 4" id="KW-0732">Signal</keyword>
<dbReference type="Proteomes" id="UP001567538">
    <property type="component" value="Unassembled WGS sequence"/>
</dbReference>
<reference evidence="6 7" key="1">
    <citation type="submission" date="2024-06" db="EMBL/GenBank/DDBJ databases">
        <title>A chromosome level genome sequence of Diviner's sage (Salvia divinorum).</title>
        <authorList>
            <person name="Ford S.A."/>
            <person name="Ro D.-K."/>
            <person name="Ness R.W."/>
            <person name="Phillips M.A."/>
        </authorList>
    </citation>
    <scope>NUCLEOTIDE SEQUENCE [LARGE SCALE GENOMIC DNA]</scope>
    <source>
        <strain evidence="6">SAF-2024a</strain>
        <tissue evidence="6">Leaf</tissue>
    </source>
</reference>
<evidence type="ECO:0000259" key="5">
    <source>
        <dbReference type="Pfam" id="PF13947"/>
    </source>
</evidence>
<keyword evidence="3" id="KW-0472">Membrane</keyword>
<evidence type="ECO:0000313" key="6">
    <source>
        <dbReference type="EMBL" id="KAL1553075.1"/>
    </source>
</evidence>
<feature type="chain" id="PRO_5044882025" evidence="4">
    <location>
        <begin position="32"/>
        <end position="224"/>
    </location>
</feature>
<organism evidence="6 7">
    <name type="scientific">Salvia divinorum</name>
    <name type="common">Maria pastora</name>
    <name type="synonym">Diviner's sage</name>
    <dbReference type="NCBI Taxonomy" id="28513"/>
    <lineage>
        <taxon>Eukaryota</taxon>
        <taxon>Viridiplantae</taxon>
        <taxon>Streptophyta</taxon>
        <taxon>Embryophyta</taxon>
        <taxon>Tracheophyta</taxon>
        <taxon>Spermatophyta</taxon>
        <taxon>Magnoliopsida</taxon>
        <taxon>eudicotyledons</taxon>
        <taxon>Gunneridae</taxon>
        <taxon>Pentapetalae</taxon>
        <taxon>asterids</taxon>
        <taxon>lamiids</taxon>
        <taxon>Lamiales</taxon>
        <taxon>Lamiaceae</taxon>
        <taxon>Nepetoideae</taxon>
        <taxon>Mentheae</taxon>
        <taxon>Salviinae</taxon>
        <taxon>Salvia</taxon>
        <taxon>Salvia subgen. Calosphace</taxon>
    </lineage>
</organism>
<feature type="signal peptide" evidence="4">
    <location>
        <begin position="1"/>
        <end position="31"/>
    </location>
</feature>
<dbReference type="GO" id="GO:0016020">
    <property type="term" value="C:membrane"/>
    <property type="evidence" value="ECO:0007669"/>
    <property type="project" value="UniProtKB-SubCell"/>
</dbReference>
<dbReference type="PANTHER" id="PTHR33138:SF30">
    <property type="entry name" value="LEAF RUST 10 DISEASE-RESISTANCE LOCUS RECEPTOR-LIKE PROTEIN KINASE-LIKE 2.7"/>
    <property type="match status" value="1"/>
</dbReference>
<keyword evidence="3" id="KW-1133">Transmembrane helix</keyword>